<protein>
    <submittedName>
        <fullName evidence="1">Uncharacterized protein</fullName>
    </submittedName>
</protein>
<evidence type="ECO:0000313" key="1">
    <source>
        <dbReference type="EMBL" id="JAE17211.1"/>
    </source>
</evidence>
<accession>A0A0A9G3T7</accession>
<reference evidence="1" key="2">
    <citation type="journal article" date="2015" name="Data Brief">
        <title>Shoot transcriptome of the giant reed, Arundo donax.</title>
        <authorList>
            <person name="Barrero R.A."/>
            <person name="Guerrero F.D."/>
            <person name="Moolhuijzen P."/>
            <person name="Goolsby J.A."/>
            <person name="Tidwell J."/>
            <person name="Bellgard S.E."/>
            <person name="Bellgard M.I."/>
        </authorList>
    </citation>
    <scope>NUCLEOTIDE SEQUENCE</scope>
    <source>
        <tissue evidence="1">Shoot tissue taken approximately 20 cm above the soil surface</tissue>
    </source>
</reference>
<proteinExistence type="predicted"/>
<sequence>MLAPKFPPYVSMVSDGPLCHRGKGRQVIMKSGYGHCYSLSLQLLS</sequence>
<dbReference type="AlphaFoldDB" id="A0A0A9G3T7"/>
<reference evidence="1" key="1">
    <citation type="submission" date="2014-09" db="EMBL/GenBank/DDBJ databases">
        <authorList>
            <person name="Magalhaes I.L.F."/>
            <person name="Oliveira U."/>
            <person name="Santos F.R."/>
            <person name="Vidigal T.H.D.A."/>
            <person name="Brescovit A.D."/>
            <person name="Santos A.J."/>
        </authorList>
    </citation>
    <scope>NUCLEOTIDE SEQUENCE</scope>
    <source>
        <tissue evidence="1">Shoot tissue taken approximately 20 cm above the soil surface</tissue>
    </source>
</reference>
<dbReference type="EMBL" id="GBRH01180685">
    <property type="protein sequence ID" value="JAE17211.1"/>
    <property type="molecule type" value="Transcribed_RNA"/>
</dbReference>
<organism evidence="1">
    <name type="scientific">Arundo donax</name>
    <name type="common">Giant reed</name>
    <name type="synonym">Donax arundinaceus</name>
    <dbReference type="NCBI Taxonomy" id="35708"/>
    <lineage>
        <taxon>Eukaryota</taxon>
        <taxon>Viridiplantae</taxon>
        <taxon>Streptophyta</taxon>
        <taxon>Embryophyta</taxon>
        <taxon>Tracheophyta</taxon>
        <taxon>Spermatophyta</taxon>
        <taxon>Magnoliopsida</taxon>
        <taxon>Liliopsida</taxon>
        <taxon>Poales</taxon>
        <taxon>Poaceae</taxon>
        <taxon>PACMAD clade</taxon>
        <taxon>Arundinoideae</taxon>
        <taxon>Arundineae</taxon>
        <taxon>Arundo</taxon>
    </lineage>
</organism>
<name>A0A0A9G3T7_ARUDO</name>